<name>A0A9N9I5Q9_9GLOM</name>
<gene>
    <name evidence="2" type="ORF">CPELLU_LOCUS12872</name>
</gene>
<organism evidence="2 3">
    <name type="scientific">Cetraspora pellucida</name>
    <dbReference type="NCBI Taxonomy" id="1433469"/>
    <lineage>
        <taxon>Eukaryota</taxon>
        <taxon>Fungi</taxon>
        <taxon>Fungi incertae sedis</taxon>
        <taxon>Mucoromycota</taxon>
        <taxon>Glomeromycotina</taxon>
        <taxon>Glomeromycetes</taxon>
        <taxon>Diversisporales</taxon>
        <taxon>Gigasporaceae</taxon>
        <taxon>Cetraspora</taxon>
    </lineage>
</organism>
<comment type="caution">
    <text evidence="2">The sequence shown here is derived from an EMBL/GenBank/DDBJ whole genome shotgun (WGS) entry which is preliminary data.</text>
</comment>
<accession>A0A9N9I5Q9</accession>
<feature type="region of interest" description="Disordered" evidence="1">
    <location>
        <begin position="83"/>
        <end position="103"/>
    </location>
</feature>
<feature type="region of interest" description="Disordered" evidence="1">
    <location>
        <begin position="116"/>
        <end position="148"/>
    </location>
</feature>
<evidence type="ECO:0000313" key="2">
    <source>
        <dbReference type="EMBL" id="CAG8720477.1"/>
    </source>
</evidence>
<evidence type="ECO:0000313" key="3">
    <source>
        <dbReference type="Proteomes" id="UP000789759"/>
    </source>
</evidence>
<dbReference type="AlphaFoldDB" id="A0A9N9I5Q9"/>
<sequence length="148" mass="16206">MHNTSAFAKLGLIRGCCLVAKGLYDFRKDDMLVANKKFVKYFFDQINIGSIMAPCSFSVKENNCFIGGGHPRGWERVSTRVGKGIHEGGKGHPRDIYEGGKGHLRGRERVSTRVGKGIHEGGKGYPRGRERASTRAGKGIYEGGKGHL</sequence>
<reference evidence="2" key="1">
    <citation type="submission" date="2021-06" db="EMBL/GenBank/DDBJ databases">
        <authorList>
            <person name="Kallberg Y."/>
            <person name="Tangrot J."/>
            <person name="Rosling A."/>
        </authorList>
    </citation>
    <scope>NUCLEOTIDE SEQUENCE</scope>
    <source>
        <strain evidence="2">FL966</strain>
    </source>
</reference>
<proteinExistence type="predicted"/>
<dbReference type="Proteomes" id="UP000789759">
    <property type="component" value="Unassembled WGS sequence"/>
</dbReference>
<dbReference type="EMBL" id="CAJVQA010012908">
    <property type="protein sequence ID" value="CAG8720477.1"/>
    <property type="molecule type" value="Genomic_DNA"/>
</dbReference>
<feature type="compositionally biased region" description="Basic and acidic residues" evidence="1">
    <location>
        <begin position="116"/>
        <end position="133"/>
    </location>
</feature>
<keyword evidence="3" id="KW-1185">Reference proteome</keyword>
<evidence type="ECO:0000256" key="1">
    <source>
        <dbReference type="SAM" id="MobiDB-lite"/>
    </source>
</evidence>
<protein>
    <submittedName>
        <fullName evidence="2">10106_t:CDS:1</fullName>
    </submittedName>
</protein>